<sequence>MRVRSVLVSGLVGLSALVLSTAPATASEPAADGRAGVAADGPTAKELLAKVTNCKQISQGKYARDAGGSSTVPVCGAKGAVFWKADMDIDCDGQVTKECNKKTDPAFQPETACEQSNGKPLIASKLPYIVVPNVSSRWDYKKSKIGCGTVGAVIYKDKVVYGVVGDVGPKEIIGEASYAMAKKLGIDPDPSTGGVDSGVTYILFNEGGKAKPIENPGVADSLGRELARKFVAAN</sequence>
<dbReference type="InterPro" id="IPR009939">
    <property type="entry name" value="Chitosanase_fungal"/>
</dbReference>
<keyword evidence="7" id="KW-0624">Polysaccharide degradation</keyword>
<reference evidence="9 10" key="1">
    <citation type="submission" date="2022-06" db="EMBL/GenBank/DDBJ databases">
        <title>Genomic Encyclopedia of Archaeal and Bacterial Type Strains, Phase II (KMG-II): from individual species to whole genera.</title>
        <authorList>
            <person name="Goeker M."/>
        </authorList>
    </citation>
    <scope>NUCLEOTIDE SEQUENCE [LARGE SCALE GENOMIC DNA]</scope>
    <source>
        <strain evidence="9 10">DSM 40477</strain>
    </source>
</reference>
<proteinExistence type="predicted"/>
<protein>
    <submittedName>
        <fullName evidence="9">Chitosanase of glycosyl hydrolase group 75</fullName>
    </submittedName>
</protein>
<evidence type="ECO:0000313" key="9">
    <source>
        <dbReference type="EMBL" id="MCP2262452.1"/>
    </source>
</evidence>
<dbReference type="Proteomes" id="UP001205311">
    <property type="component" value="Unassembled WGS sequence"/>
</dbReference>
<feature type="signal peptide" evidence="8">
    <location>
        <begin position="1"/>
        <end position="26"/>
    </location>
</feature>
<name>A0ABT1I3T8_STRSD</name>
<keyword evidence="5" id="KW-0119">Carbohydrate metabolism</keyword>
<evidence type="ECO:0000313" key="10">
    <source>
        <dbReference type="Proteomes" id="UP001205311"/>
    </source>
</evidence>
<organism evidence="9 10">
    <name type="scientific">Streptoalloteichus tenebrarius (strain ATCC 17920 / DSM 40477 / JCM 4838 / CBS 697.72 / NBRC 16177 / NCIMB 11028 / NRRL B-12390 / A12253. 1 / ISP 5477)</name>
    <name type="common">Streptomyces tenebrarius</name>
    <dbReference type="NCBI Taxonomy" id="1933"/>
    <lineage>
        <taxon>Bacteria</taxon>
        <taxon>Bacillati</taxon>
        <taxon>Actinomycetota</taxon>
        <taxon>Actinomycetes</taxon>
        <taxon>Pseudonocardiales</taxon>
        <taxon>Pseudonocardiaceae</taxon>
        <taxon>Streptoalloteichus</taxon>
    </lineage>
</organism>
<dbReference type="GO" id="GO:0016787">
    <property type="term" value="F:hydrolase activity"/>
    <property type="evidence" value="ECO:0007669"/>
    <property type="project" value="UniProtKB-KW"/>
</dbReference>
<gene>
    <name evidence="9" type="ORF">LX15_006189</name>
</gene>
<comment type="subcellular location">
    <subcellularLocation>
        <location evidence="1">Secreted</location>
    </subcellularLocation>
</comment>
<keyword evidence="2" id="KW-0964">Secreted</keyword>
<keyword evidence="4 9" id="KW-0378">Hydrolase</keyword>
<dbReference type="EMBL" id="JAMTCP010000070">
    <property type="protein sequence ID" value="MCP2262452.1"/>
    <property type="molecule type" value="Genomic_DNA"/>
</dbReference>
<evidence type="ECO:0000256" key="1">
    <source>
        <dbReference type="ARBA" id="ARBA00004613"/>
    </source>
</evidence>
<dbReference type="PANTHER" id="PTHR42061:SF6">
    <property type="entry name" value="ENDO-CHITOSANASE"/>
    <property type="match status" value="1"/>
</dbReference>
<evidence type="ECO:0000256" key="5">
    <source>
        <dbReference type="ARBA" id="ARBA00023277"/>
    </source>
</evidence>
<evidence type="ECO:0000256" key="3">
    <source>
        <dbReference type="ARBA" id="ARBA00022729"/>
    </source>
</evidence>
<keyword evidence="6" id="KW-0326">Glycosidase</keyword>
<evidence type="ECO:0000256" key="2">
    <source>
        <dbReference type="ARBA" id="ARBA00022525"/>
    </source>
</evidence>
<keyword evidence="10" id="KW-1185">Reference proteome</keyword>
<keyword evidence="3 8" id="KW-0732">Signal</keyword>
<evidence type="ECO:0000256" key="6">
    <source>
        <dbReference type="ARBA" id="ARBA00023295"/>
    </source>
</evidence>
<dbReference type="PANTHER" id="PTHR42061">
    <property type="entry name" value="ENDO-CHITOSANASE"/>
    <property type="match status" value="1"/>
</dbReference>
<feature type="chain" id="PRO_5047332535" evidence="8">
    <location>
        <begin position="27"/>
        <end position="234"/>
    </location>
</feature>
<comment type="caution">
    <text evidence="9">The sequence shown here is derived from an EMBL/GenBank/DDBJ whole genome shotgun (WGS) entry which is preliminary data.</text>
</comment>
<dbReference type="Pfam" id="PF07335">
    <property type="entry name" value="Glyco_hydro_75"/>
    <property type="match status" value="1"/>
</dbReference>
<evidence type="ECO:0000256" key="8">
    <source>
        <dbReference type="SAM" id="SignalP"/>
    </source>
</evidence>
<evidence type="ECO:0000256" key="4">
    <source>
        <dbReference type="ARBA" id="ARBA00022801"/>
    </source>
</evidence>
<dbReference type="RefSeq" id="WP_301305554.1">
    <property type="nucleotide sequence ID" value="NZ_JAMTCP010000070.1"/>
</dbReference>
<evidence type="ECO:0000256" key="7">
    <source>
        <dbReference type="ARBA" id="ARBA00023326"/>
    </source>
</evidence>
<accession>A0ABT1I3T8</accession>